<sequence>MPLPIVHLAAADMLKGLARFSDLERCSSGLPDMVLPEGKRAFLNVLGFDQPTAEGYTSPFGDEARPAVSHLRAGFGVSYIECEVGKGVLMHNHETVETFIGMKGRWRVEWEGATGNQSVDLGPLDFFACPVGVPRRFECLEAGTGDKVGLLLGIVEGNAPAAEFSPSAWKRIEEYQASQAQAG</sequence>
<dbReference type="InterPro" id="IPR011051">
    <property type="entry name" value="RmlC_Cupin_sf"/>
</dbReference>
<reference evidence="1 2" key="1">
    <citation type="submission" date="2020-07" db="EMBL/GenBank/DDBJ databases">
        <title>Genomic Encyclopedia of Type Strains, Phase IV (KMG-V): Genome sequencing to study the core and pangenomes of soil and plant-associated prokaryotes.</title>
        <authorList>
            <person name="Whitman W."/>
        </authorList>
    </citation>
    <scope>NUCLEOTIDE SEQUENCE [LARGE SCALE GENOMIC DNA]</scope>
    <source>
        <strain evidence="1 2">SAS40</strain>
    </source>
</reference>
<proteinExistence type="predicted"/>
<comment type="caution">
    <text evidence="1">The sequence shown here is derived from an EMBL/GenBank/DDBJ whole genome shotgun (WGS) entry which is preliminary data.</text>
</comment>
<accession>A0A7Y9IWA9</accession>
<dbReference type="AlphaFoldDB" id="A0A7Y9IWA9"/>
<evidence type="ECO:0000313" key="2">
    <source>
        <dbReference type="Proteomes" id="UP000542125"/>
    </source>
</evidence>
<name>A0A7Y9IWA9_9BURK</name>
<dbReference type="EMBL" id="JACBYR010000001">
    <property type="protein sequence ID" value="NYE84275.1"/>
    <property type="molecule type" value="Genomic_DNA"/>
</dbReference>
<gene>
    <name evidence="1" type="ORF">FHW18_003546</name>
</gene>
<protein>
    <submittedName>
        <fullName evidence="1">Quercetin dioxygenase-like cupin family protein</fullName>
    </submittedName>
</protein>
<dbReference type="InterPro" id="IPR014710">
    <property type="entry name" value="RmlC-like_jellyroll"/>
</dbReference>
<dbReference type="Proteomes" id="UP000542125">
    <property type="component" value="Unassembled WGS sequence"/>
</dbReference>
<dbReference type="SUPFAM" id="SSF51182">
    <property type="entry name" value="RmlC-like cupins"/>
    <property type="match status" value="1"/>
</dbReference>
<keyword evidence="1" id="KW-0560">Oxidoreductase</keyword>
<evidence type="ECO:0000313" key="1">
    <source>
        <dbReference type="EMBL" id="NYE84275.1"/>
    </source>
</evidence>
<keyword evidence="2" id="KW-1185">Reference proteome</keyword>
<organism evidence="1 2">
    <name type="scientific">Pigmentiphaga litoralis</name>
    <dbReference type="NCBI Taxonomy" id="516702"/>
    <lineage>
        <taxon>Bacteria</taxon>
        <taxon>Pseudomonadati</taxon>
        <taxon>Pseudomonadota</taxon>
        <taxon>Betaproteobacteria</taxon>
        <taxon>Burkholderiales</taxon>
        <taxon>Alcaligenaceae</taxon>
        <taxon>Pigmentiphaga</taxon>
    </lineage>
</organism>
<dbReference type="RefSeq" id="WP_179587980.1">
    <property type="nucleotide sequence ID" value="NZ_JACBYR010000001.1"/>
</dbReference>
<dbReference type="GO" id="GO:0051213">
    <property type="term" value="F:dioxygenase activity"/>
    <property type="evidence" value="ECO:0007669"/>
    <property type="project" value="UniProtKB-KW"/>
</dbReference>
<dbReference type="Gene3D" id="2.60.120.10">
    <property type="entry name" value="Jelly Rolls"/>
    <property type="match status" value="1"/>
</dbReference>
<keyword evidence="1" id="KW-0223">Dioxygenase</keyword>